<sequence length="78" mass="8245">MKKALIFASFLALATPALANQCPTLMNKIDEAMKTTQLDDAKKAEVMALYTKGKAAHEAGDHAASEADLNAALKLLGQ</sequence>
<dbReference type="EMBL" id="JAENHL010000004">
    <property type="protein sequence ID" value="MBK1865353.1"/>
    <property type="molecule type" value="Genomic_DNA"/>
</dbReference>
<comment type="caution">
    <text evidence="1">The sequence shown here is derived from an EMBL/GenBank/DDBJ whole genome shotgun (WGS) entry which is preliminary data.</text>
</comment>
<protein>
    <submittedName>
        <fullName evidence="1">Uncharacterized protein</fullName>
    </submittedName>
</protein>
<evidence type="ECO:0000313" key="1">
    <source>
        <dbReference type="EMBL" id="MBK1865353.1"/>
    </source>
</evidence>
<proteinExistence type="predicted"/>
<accession>A0ACC5QYB2</accession>
<reference evidence="1" key="1">
    <citation type="submission" date="2021-01" db="EMBL/GenBank/DDBJ databases">
        <authorList>
            <person name="Sun Q."/>
        </authorList>
    </citation>
    <scope>NUCLEOTIDE SEQUENCE</scope>
    <source>
        <strain evidence="1">YIM B02566</strain>
    </source>
</reference>
<dbReference type="Proteomes" id="UP000616151">
    <property type="component" value="Unassembled WGS sequence"/>
</dbReference>
<gene>
    <name evidence="1" type="ORF">JHL16_03235</name>
</gene>
<organism evidence="1 2">
    <name type="scientific">Taklimakanibacter albus</name>
    <dbReference type="NCBI Taxonomy" id="2800327"/>
    <lineage>
        <taxon>Bacteria</taxon>
        <taxon>Pseudomonadati</taxon>
        <taxon>Pseudomonadota</taxon>
        <taxon>Alphaproteobacteria</taxon>
        <taxon>Hyphomicrobiales</taxon>
        <taxon>Aestuariivirgaceae</taxon>
        <taxon>Taklimakanibacter</taxon>
    </lineage>
</organism>
<name>A0ACC5QYB2_9HYPH</name>
<evidence type="ECO:0000313" key="2">
    <source>
        <dbReference type="Proteomes" id="UP000616151"/>
    </source>
</evidence>
<keyword evidence="2" id="KW-1185">Reference proteome</keyword>